<dbReference type="InterPro" id="IPR050194">
    <property type="entry name" value="Glycosyltransferase_grp1"/>
</dbReference>
<dbReference type="Pfam" id="PF13439">
    <property type="entry name" value="Glyco_transf_4"/>
    <property type="match status" value="1"/>
</dbReference>
<feature type="domain" description="Glycosyltransferase subfamily 4-like N-terminal" evidence="1">
    <location>
        <begin position="19"/>
        <end position="186"/>
    </location>
</feature>
<accession>A0A4V1FA36</accession>
<dbReference type="GO" id="GO:0016757">
    <property type="term" value="F:glycosyltransferase activity"/>
    <property type="evidence" value="ECO:0007669"/>
    <property type="project" value="TreeGrafter"/>
</dbReference>
<dbReference type="OrthoDB" id="9815351at2"/>
<sequence length="394" mass="43012">MRIAYICTDPGIPVFGCKGASIHIQEVLRSLLKTGADITLFAQRTGGEPPAELAGVHLHRLPALPDDTPEVRAQAALAANHHLQQALMRYPRFDVVYERYALWSAAGMAYARQTGCKGILEVNAPLIEEQKRYRVLPLEAEALRILRSVLTHAATIVAVSPGVKAYLTQFPQARQRVYVVPNGVDPLRFSQAISIRQARLTHGPPRDSTIGFLGSLKPWHGVETLIDAFALLHLRGNPVRLLIVGDGPQHASLSDRVARLGLSDRVHFTGALPHTEIPARLAEMDIAVAPYPALPDFYFSPLKIYEYMAAGLPVIATRVGHLASVVEEGKTGLLAAPDNPLALCHTLEKLVVNRTLCCQLGENGHRAIIANQSWDAVVQRIFRLANSILPEGQA</sequence>
<dbReference type="EMBL" id="CP034035">
    <property type="protein sequence ID" value="QCR09703.1"/>
    <property type="molecule type" value="Genomic_DNA"/>
</dbReference>
<dbReference type="Gene3D" id="3.40.50.2000">
    <property type="entry name" value="Glycogen Phosphorylase B"/>
    <property type="match status" value="2"/>
</dbReference>
<evidence type="ECO:0000313" key="2">
    <source>
        <dbReference type="EMBL" id="QCR09703.1"/>
    </source>
</evidence>
<keyword evidence="3" id="KW-1185">Reference proteome</keyword>
<dbReference type="Pfam" id="PF13692">
    <property type="entry name" value="Glyco_trans_1_4"/>
    <property type="match status" value="1"/>
</dbReference>
<evidence type="ECO:0000259" key="1">
    <source>
        <dbReference type="Pfam" id="PF13439"/>
    </source>
</evidence>
<dbReference type="Proteomes" id="UP000299580">
    <property type="component" value="Chromosome"/>
</dbReference>
<protein>
    <submittedName>
        <fullName evidence="2">Glycosyltransferase family 1 protein</fullName>
    </submittedName>
</protein>
<proteinExistence type="predicted"/>
<dbReference type="KEGG" id="brb:EH207_14940"/>
<evidence type="ECO:0000313" key="3">
    <source>
        <dbReference type="Proteomes" id="UP000299580"/>
    </source>
</evidence>
<name>A0A4V1FA36_9GAMM</name>
<dbReference type="CDD" id="cd03794">
    <property type="entry name" value="GT4_WbuB-like"/>
    <property type="match status" value="1"/>
</dbReference>
<dbReference type="PANTHER" id="PTHR45947:SF3">
    <property type="entry name" value="SULFOQUINOVOSYL TRANSFERASE SQD2"/>
    <property type="match status" value="1"/>
</dbReference>
<dbReference type="InterPro" id="IPR028098">
    <property type="entry name" value="Glyco_trans_4-like_N"/>
</dbReference>
<dbReference type="SUPFAM" id="SSF53756">
    <property type="entry name" value="UDP-Glycosyltransferase/glycogen phosphorylase"/>
    <property type="match status" value="1"/>
</dbReference>
<keyword evidence="2" id="KW-0808">Transferase</keyword>
<dbReference type="RefSeq" id="WP_137714707.1">
    <property type="nucleotide sequence ID" value="NZ_CP034035.1"/>
</dbReference>
<gene>
    <name evidence="2" type="ORF">EH207_14940</name>
</gene>
<dbReference type="AlphaFoldDB" id="A0A4V1FA36"/>
<organism evidence="2 3">
    <name type="scientific">Brenneria rubrifaciens</name>
    <dbReference type="NCBI Taxonomy" id="55213"/>
    <lineage>
        <taxon>Bacteria</taxon>
        <taxon>Pseudomonadati</taxon>
        <taxon>Pseudomonadota</taxon>
        <taxon>Gammaproteobacteria</taxon>
        <taxon>Enterobacterales</taxon>
        <taxon>Pectobacteriaceae</taxon>
        <taxon>Brenneria</taxon>
    </lineage>
</organism>
<dbReference type="PANTHER" id="PTHR45947">
    <property type="entry name" value="SULFOQUINOVOSYL TRANSFERASE SQD2"/>
    <property type="match status" value="1"/>
</dbReference>
<reference evidence="2 3" key="1">
    <citation type="submission" date="2018-11" db="EMBL/GenBank/DDBJ databases">
        <title>Genome sequences of Brenneria nigrifluens and Brenneria rubrifaciens.</title>
        <authorList>
            <person name="Poret-Peterson A.T."/>
            <person name="McClean A.E."/>
            <person name="Kluepfel D.A."/>
        </authorList>
    </citation>
    <scope>NUCLEOTIDE SEQUENCE [LARGE SCALE GENOMIC DNA]</scope>
    <source>
        <strain evidence="2 3">6D370</strain>
    </source>
</reference>